<dbReference type="Pfam" id="PF02687">
    <property type="entry name" value="FtsX"/>
    <property type="match status" value="1"/>
</dbReference>
<dbReference type="PANTHER" id="PTHR30572">
    <property type="entry name" value="MEMBRANE COMPONENT OF TRANSPORTER-RELATED"/>
    <property type="match status" value="1"/>
</dbReference>
<dbReference type="Proteomes" id="UP000011135">
    <property type="component" value="Unassembled WGS sequence"/>
</dbReference>
<keyword evidence="4 7" id="KW-1133">Transmembrane helix</keyword>
<gene>
    <name evidence="9" type="ORF">C900_00085</name>
</gene>
<evidence type="ECO:0000313" key="9">
    <source>
        <dbReference type="EMBL" id="ELR73921.1"/>
    </source>
</evidence>
<evidence type="ECO:0000259" key="8">
    <source>
        <dbReference type="Pfam" id="PF02687"/>
    </source>
</evidence>
<feature type="transmembrane region" description="Helical" evidence="7">
    <location>
        <begin position="224"/>
        <end position="245"/>
    </location>
</feature>
<dbReference type="GO" id="GO:0005886">
    <property type="term" value="C:plasma membrane"/>
    <property type="evidence" value="ECO:0007669"/>
    <property type="project" value="UniProtKB-SubCell"/>
</dbReference>
<dbReference type="eggNOG" id="COG0577">
    <property type="taxonomic scope" value="Bacteria"/>
</dbReference>
<protein>
    <recommendedName>
        <fullName evidence="8">ABC3 transporter permease C-terminal domain-containing protein</fullName>
    </recommendedName>
</protein>
<feature type="transmembrane region" description="Helical" evidence="7">
    <location>
        <begin position="192"/>
        <end position="212"/>
    </location>
</feature>
<feature type="transmembrane region" description="Helical" evidence="7">
    <location>
        <begin position="133"/>
        <end position="157"/>
    </location>
</feature>
<dbReference type="InterPro" id="IPR050250">
    <property type="entry name" value="Macrolide_Exporter_MacB"/>
</dbReference>
<evidence type="ECO:0000256" key="1">
    <source>
        <dbReference type="ARBA" id="ARBA00004651"/>
    </source>
</evidence>
<comment type="caution">
    <text evidence="9">The sequence shown here is derived from an EMBL/GenBank/DDBJ whole genome shotgun (WGS) entry which is preliminary data.</text>
</comment>
<dbReference type="STRING" id="1237149.C900_00085"/>
<evidence type="ECO:0000256" key="6">
    <source>
        <dbReference type="ARBA" id="ARBA00038076"/>
    </source>
</evidence>
<dbReference type="PANTHER" id="PTHR30572:SF4">
    <property type="entry name" value="ABC TRANSPORTER PERMEASE YTRF"/>
    <property type="match status" value="1"/>
</dbReference>
<name>L8JXY4_9BACT</name>
<keyword evidence="3 7" id="KW-0812">Transmembrane</keyword>
<keyword evidence="10" id="KW-1185">Reference proteome</keyword>
<organism evidence="9 10">
    <name type="scientific">Fulvivirga imtechensis AK7</name>
    <dbReference type="NCBI Taxonomy" id="1237149"/>
    <lineage>
        <taxon>Bacteria</taxon>
        <taxon>Pseudomonadati</taxon>
        <taxon>Bacteroidota</taxon>
        <taxon>Cytophagia</taxon>
        <taxon>Cytophagales</taxon>
        <taxon>Fulvivirgaceae</taxon>
        <taxon>Fulvivirga</taxon>
    </lineage>
</organism>
<accession>L8JXY4</accession>
<dbReference type="InterPro" id="IPR003838">
    <property type="entry name" value="ABC3_permease_C"/>
</dbReference>
<dbReference type="EMBL" id="AMZN01000001">
    <property type="protein sequence ID" value="ELR73921.1"/>
    <property type="molecule type" value="Genomic_DNA"/>
</dbReference>
<evidence type="ECO:0000313" key="10">
    <source>
        <dbReference type="Proteomes" id="UP000011135"/>
    </source>
</evidence>
<dbReference type="RefSeq" id="WP_009577514.1">
    <property type="nucleotide sequence ID" value="NZ_AMZN01000001.1"/>
</dbReference>
<evidence type="ECO:0000256" key="4">
    <source>
        <dbReference type="ARBA" id="ARBA00022989"/>
    </source>
</evidence>
<dbReference type="GO" id="GO:0022857">
    <property type="term" value="F:transmembrane transporter activity"/>
    <property type="evidence" value="ECO:0007669"/>
    <property type="project" value="TreeGrafter"/>
</dbReference>
<evidence type="ECO:0000256" key="2">
    <source>
        <dbReference type="ARBA" id="ARBA00022475"/>
    </source>
</evidence>
<evidence type="ECO:0000256" key="3">
    <source>
        <dbReference type="ARBA" id="ARBA00022692"/>
    </source>
</evidence>
<keyword evidence="2" id="KW-1003">Cell membrane</keyword>
<feature type="domain" description="ABC3 transporter permease C-terminal" evidence="8">
    <location>
        <begin position="139"/>
        <end position="250"/>
    </location>
</feature>
<sequence length="260" mass="28630">MDVLAGRFFHPQDLTALTDRLVINESAALALGFDNPHEAIGAIIPTAGQREIIGVIADYHNLSPKYPIEPSLFAIDFGHMTFISILFSSSGGEFQDLITAVRSAWQQIFPEKPFHYDFLDDRFNAQYADDKRLGVVISTFTVLSLIIACFGLFALALFTTKKRSREIGLRKVLGATIVDILSLLSFNFMKLSLIAAVVAVPVGYFIALNWLNNYHSRIAISWDILILPAIGIICIGLSVIIVQALKTAGQKPADSLRCDD</sequence>
<keyword evidence="5 7" id="KW-0472">Membrane</keyword>
<dbReference type="OrthoDB" id="1451596at2"/>
<proteinExistence type="inferred from homology"/>
<comment type="subcellular location">
    <subcellularLocation>
        <location evidence="1">Cell membrane</location>
        <topology evidence="1">Multi-pass membrane protein</topology>
    </subcellularLocation>
</comment>
<evidence type="ECO:0000256" key="7">
    <source>
        <dbReference type="SAM" id="Phobius"/>
    </source>
</evidence>
<reference evidence="9 10" key="1">
    <citation type="submission" date="2012-12" db="EMBL/GenBank/DDBJ databases">
        <title>Genome assembly of Fulvivirga imtechensis AK7.</title>
        <authorList>
            <person name="Nupur N."/>
            <person name="Khatri I."/>
            <person name="Kumar R."/>
            <person name="Subramanian S."/>
            <person name="Pinnaka A."/>
        </authorList>
    </citation>
    <scope>NUCLEOTIDE SEQUENCE [LARGE SCALE GENOMIC DNA]</scope>
    <source>
        <strain evidence="9 10">AK7</strain>
    </source>
</reference>
<evidence type="ECO:0000256" key="5">
    <source>
        <dbReference type="ARBA" id="ARBA00023136"/>
    </source>
</evidence>
<comment type="similarity">
    <text evidence="6">Belongs to the ABC-4 integral membrane protein family.</text>
</comment>
<dbReference type="AlphaFoldDB" id="L8JXY4"/>